<dbReference type="Proteomes" id="UP000004597">
    <property type="component" value="Unassembled WGS sequence"/>
</dbReference>
<dbReference type="GeneID" id="66731867"/>
<proteinExistence type="predicted"/>
<dbReference type="RefSeq" id="WP_008822872.1">
    <property type="nucleotide sequence ID" value="NZ_JH376763.1"/>
</dbReference>
<sequence>MEKNLLFSFDDEIATRFYYDITSHKIAVYFAAYYNNGRFVEKECRLIIEKWEYAKSKLSVDSRYKNLEDHVGIISMILDMYVADKKLFLTVNTLDGQYVDLLFYNCNVKVEEIP</sequence>
<protein>
    <submittedName>
        <fullName evidence="1">Uncharacterized protein</fullName>
    </submittedName>
</protein>
<gene>
    <name evidence="1" type="ORF">HMPREF9138_00959</name>
</gene>
<organism evidence="1 2">
    <name type="scientific">Prevotella histicola F0411</name>
    <dbReference type="NCBI Taxonomy" id="857291"/>
    <lineage>
        <taxon>Bacteria</taxon>
        <taxon>Pseudomonadati</taxon>
        <taxon>Bacteroidota</taxon>
        <taxon>Bacteroidia</taxon>
        <taxon>Bacteroidales</taxon>
        <taxon>Prevotellaceae</taxon>
        <taxon>Prevotella</taxon>
    </lineage>
</organism>
<accession>G6AFT2</accession>
<dbReference type="AlphaFoldDB" id="G6AFT2"/>
<evidence type="ECO:0000313" key="1">
    <source>
        <dbReference type="EMBL" id="EHG16384.1"/>
    </source>
</evidence>
<evidence type="ECO:0000313" key="2">
    <source>
        <dbReference type="Proteomes" id="UP000004597"/>
    </source>
</evidence>
<dbReference type="HOGENOM" id="CLU_166110_0_0_10"/>
<keyword evidence="2" id="KW-1185">Reference proteome</keyword>
<comment type="caution">
    <text evidence="1">The sequence shown here is derived from an EMBL/GenBank/DDBJ whole genome shotgun (WGS) entry which is preliminary data.</text>
</comment>
<name>G6AFT2_9BACT</name>
<reference evidence="1 2" key="1">
    <citation type="submission" date="2011-10" db="EMBL/GenBank/DDBJ databases">
        <title>The Genome Sequence of Prevotella histicola F0411.</title>
        <authorList>
            <consortium name="The Broad Institute Genome Sequencing Platform"/>
            <person name="Earl A."/>
            <person name="Ward D."/>
            <person name="Feldgarden M."/>
            <person name="Gevers D."/>
            <person name="Izard J."/>
            <person name="Ganesan A."/>
            <person name="Blanton J.M."/>
            <person name="Baranova O.V."/>
            <person name="Tanner A.C."/>
            <person name="Mathney J.M.J."/>
            <person name="Dewhirst F.E."/>
            <person name="Young S.K."/>
            <person name="Zeng Q."/>
            <person name="Gargeya S."/>
            <person name="Fitzgerald M."/>
            <person name="Haas B."/>
            <person name="Abouelleil A."/>
            <person name="Alvarado L."/>
            <person name="Arachchi H.M."/>
            <person name="Berlin A."/>
            <person name="Brown A."/>
            <person name="Chapman S.B."/>
            <person name="Chen Z."/>
            <person name="Dunbar C."/>
            <person name="Freedman E."/>
            <person name="Gearin G."/>
            <person name="Gellesch M."/>
            <person name="Goldberg J."/>
            <person name="Griggs A."/>
            <person name="Gujja S."/>
            <person name="Heiman D."/>
            <person name="Howarth C."/>
            <person name="Larson L."/>
            <person name="Lui A."/>
            <person name="MacDonald P.J.P."/>
            <person name="Montmayeur A."/>
            <person name="Murphy C."/>
            <person name="Neiman D."/>
            <person name="Pearson M."/>
            <person name="Priest M."/>
            <person name="Roberts A."/>
            <person name="Saif S."/>
            <person name="Shea T."/>
            <person name="Shenoy N."/>
            <person name="Sisk P."/>
            <person name="Stolte C."/>
            <person name="Sykes S."/>
            <person name="Wortman J."/>
            <person name="Nusbaum C."/>
            <person name="Birren B."/>
        </authorList>
    </citation>
    <scope>NUCLEOTIDE SEQUENCE [LARGE SCALE GENOMIC DNA]</scope>
    <source>
        <strain evidence="1 2">F0411</strain>
    </source>
</reference>
<dbReference type="STRING" id="857291.HMPREF9138_00959"/>
<dbReference type="EMBL" id="AFXP01000007">
    <property type="protein sequence ID" value="EHG16384.1"/>
    <property type="molecule type" value="Genomic_DNA"/>
</dbReference>